<keyword evidence="1" id="KW-0378">Hydrolase</keyword>
<dbReference type="InterPro" id="IPR049492">
    <property type="entry name" value="BD-FAE-like_dom"/>
</dbReference>
<protein>
    <submittedName>
        <fullName evidence="4">Acetyl esterase/lipase</fullName>
    </submittedName>
</protein>
<dbReference type="RefSeq" id="WP_246301817.1">
    <property type="nucleotide sequence ID" value="NZ_JACCCW010000002.1"/>
</dbReference>
<accession>A0A7Y9PH92</accession>
<dbReference type="SUPFAM" id="SSF53474">
    <property type="entry name" value="alpha/beta-Hydrolases"/>
    <property type="match status" value="1"/>
</dbReference>
<feature type="chain" id="PRO_5030662216" evidence="2">
    <location>
        <begin position="21"/>
        <end position="337"/>
    </location>
</feature>
<dbReference type="PANTHER" id="PTHR48081:SF6">
    <property type="entry name" value="PEPTIDASE S9 PROLYL OLIGOPEPTIDASE CATALYTIC DOMAIN-CONTAINING PROTEIN"/>
    <property type="match status" value="1"/>
</dbReference>
<dbReference type="Proteomes" id="UP000589520">
    <property type="component" value="Unassembled WGS sequence"/>
</dbReference>
<sequence>MMILRAVSLGVLGLGVAASAQQVKLPLWSHGAPGSLTITGTEHDATTEKDALVAGRKLMHLTDVSEPSLAVYKAGVDRPAVVVFPGGGYRILAYDLEGTEVCAWLNSIHVACVLVKYRVPVDGHFPAHVEDLEDAQQAMRLTRLHAKEWGIDAKRVGALGFSAGAHLVAVLSNHFDFAGPGVEEHGGVGSGVSARPDFAFVLYPGYLANPPDLMKLAAEAQPSVATPPTFLLQAEDDPVHEENVLVYFQALKEAKVPAELHVFAKGGHGYGLRATELPVTHWPVLAEEWLKTIGVLRREGFGGKTGNGKDNRRSFDCASRDGAARGFAQDENCIITN</sequence>
<gene>
    <name evidence="4" type="ORF">HDF17_002015</name>
</gene>
<feature type="signal peptide" evidence="2">
    <location>
        <begin position="1"/>
        <end position="20"/>
    </location>
</feature>
<evidence type="ECO:0000256" key="1">
    <source>
        <dbReference type="ARBA" id="ARBA00022801"/>
    </source>
</evidence>
<dbReference type="EMBL" id="JACCCW010000002">
    <property type="protein sequence ID" value="NYF79695.1"/>
    <property type="molecule type" value="Genomic_DNA"/>
</dbReference>
<dbReference type="PANTHER" id="PTHR48081">
    <property type="entry name" value="AB HYDROLASE SUPERFAMILY PROTEIN C4A8.06C"/>
    <property type="match status" value="1"/>
</dbReference>
<dbReference type="InterPro" id="IPR050300">
    <property type="entry name" value="GDXG_lipolytic_enzyme"/>
</dbReference>
<evidence type="ECO:0000256" key="2">
    <source>
        <dbReference type="SAM" id="SignalP"/>
    </source>
</evidence>
<dbReference type="GO" id="GO:0016787">
    <property type="term" value="F:hydrolase activity"/>
    <property type="evidence" value="ECO:0007669"/>
    <property type="project" value="UniProtKB-KW"/>
</dbReference>
<keyword evidence="2" id="KW-0732">Signal</keyword>
<keyword evidence="5" id="KW-1185">Reference proteome</keyword>
<dbReference type="InterPro" id="IPR029058">
    <property type="entry name" value="AB_hydrolase_fold"/>
</dbReference>
<reference evidence="4 5" key="1">
    <citation type="submission" date="2020-07" db="EMBL/GenBank/DDBJ databases">
        <title>Genomic Encyclopedia of Type Strains, Phase IV (KMG-V): Genome sequencing to study the core and pangenomes of soil and plant-associated prokaryotes.</title>
        <authorList>
            <person name="Whitman W."/>
        </authorList>
    </citation>
    <scope>NUCLEOTIDE SEQUENCE [LARGE SCALE GENOMIC DNA]</scope>
    <source>
        <strain evidence="4 5">X4EP2</strain>
    </source>
</reference>
<proteinExistence type="predicted"/>
<feature type="domain" description="BD-FAE-like" evidence="3">
    <location>
        <begin position="78"/>
        <end position="171"/>
    </location>
</feature>
<comment type="caution">
    <text evidence="4">The sequence shown here is derived from an EMBL/GenBank/DDBJ whole genome shotgun (WGS) entry which is preliminary data.</text>
</comment>
<evidence type="ECO:0000313" key="4">
    <source>
        <dbReference type="EMBL" id="NYF79695.1"/>
    </source>
</evidence>
<evidence type="ECO:0000313" key="5">
    <source>
        <dbReference type="Proteomes" id="UP000589520"/>
    </source>
</evidence>
<dbReference type="Pfam" id="PF20434">
    <property type="entry name" value="BD-FAE"/>
    <property type="match status" value="1"/>
</dbReference>
<organism evidence="4 5">
    <name type="scientific">Granulicella arctica</name>
    <dbReference type="NCBI Taxonomy" id="940613"/>
    <lineage>
        <taxon>Bacteria</taxon>
        <taxon>Pseudomonadati</taxon>
        <taxon>Acidobacteriota</taxon>
        <taxon>Terriglobia</taxon>
        <taxon>Terriglobales</taxon>
        <taxon>Acidobacteriaceae</taxon>
        <taxon>Granulicella</taxon>
    </lineage>
</organism>
<dbReference type="Gene3D" id="3.40.50.1820">
    <property type="entry name" value="alpha/beta hydrolase"/>
    <property type="match status" value="1"/>
</dbReference>
<dbReference type="AlphaFoldDB" id="A0A7Y9PH92"/>
<name>A0A7Y9PH92_9BACT</name>
<evidence type="ECO:0000259" key="3">
    <source>
        <dbReference type="Pfam" id="PF20434"/>
    </source>
</evidence>